<organism evidence="1 2">
    <name type="scientific">Cavenderia fasciculata</name>
    <name type="common">Slime mold</name>
    <name type="synonym">Dictyostelium fasciculatum</name>
    <dbReference type="NCBI Taxonomy" id="261658"/>
    <lineage>
        <taxon>Eukaryota</taxon>
        <taxon>Amoebozoa</taxon>
        <taxon>Evosea</taxon>
        <taxon>Eumycetozoa</taxon>
        <taxon>Dictyostelia</taxon>
        <taxon>Acytosteliales</taxon>
        <taxon>Cavenderiaceae</taxon>
        <taxon>Cavenderia</taxon>
    </lineage>
</organism>
<dbReference type="AlphaFoldDB" id="F4PGN0"/>
<dbReference type="GeneID" id="14876993"/>
<reference evidence="2" key="1">
    <citation type="journal article" date="2011" name="Genome Res.">
        <title>Phylogeny-wide analysis of social amoeba genomes highlights ancient origins for complex intercellular communication.</title>
        <authorList>
            <person name="Heidel A.J."/>
            <person name="Lawal H.M."/>
            <person name="Felder M."/>
            <person name="Schilde C."/>
            <person name="Helps N.R."/>
            <person name="Tunggal B."/>
            <person name="Rivero F."/>
            <person name="John U."/>
            <person name="Schleicher M."/>
            <person name="Eichinger L."/>
            <person name="Platzer M."/>
            <person name="Noegel A.A."/>
            <person name="Schaap P."/>
            <person name="Gloeckner G."/>
        </authorList>
    </citation>
    <scope>NUCLEOTIDE SEQUENCE [LARGE SCALE GENOMIC DNA]</scope>
    <source>
        <strain evidence="2">SH3</strain>
    </source>
</reference>
<gene>
    <name evidence="1" type="ORF">DFA_03109</name>
</gene>
<dbReference type="OrthoDB" id="22712at2759"/>
<keyword evidence="2" id="KW-1185">Reference proteome</keyword>
<dbReference type="RefSeq" id="XP_004362715.1">
    <property type="nucleotide sequence ID" value="XM_004362658.1"/>
</dbReference>
<dbReference type="KEGG" id="dfa:DFA_03109"/>
<dbReference type="PANTHER" id="PTHR39532:SF4">
    <property type="entry name" value="F-BOX DOMAIN-CONTAINING PROTEIN"/>
    <property type="match status" value="1"/>
</dbReference>
<name>F4PGN0_CACFS</name>
<dbReference type="PANTHER" id="PTHR39532">
    <property type="entry name" value="F-BOX DOMAIN-CONTAINING PROTEIN-RELATED"/>
    <property type="match status" value="1"/>
</dbReference>
<evidence type="ECO:0000313" key="2">
    <source>
        <dbReference type="Proteomes" id="UP000007797"/>
    </source>
</evidence>
<dbReference type="EMBL" id="GL883006">
    <property type="protein sequence ID" value="EGG24864.1"/>
    <property type="molecule type" value="Genomic_DNA"/>
</dbReference>
<evidence type="ECO:0000313" key="1">
    <source>
        <dbReference type="EMBL" id="EGG24864.1"/>
    </source>
</evidence>
<sequence length="351" mass="40736">MSRNKKQPATTSASNPALVEARLVVDKMLTMKQICTRKKRIRYYLQMSTTTRMQPMVKTCGILLEKFGVCVKDEYEAQMTHAIDMMIIRYTIRTDQFLKQDLLEDSDTETWMDLLDEMTTVLFRLAAVSKQFHHNVPTTIRLDALVRTTSFNLIDVAFEQTQSLTIVGATTDWNSYSGVDNEEVQKNKEISRRLFCTFQAAGSMPNLKKLKVVGRAFKTHKQQAETGGQYYIWYIISNVGCKLEEFEIQGRVSLGDMGYDAELVEYLFKHLKVIRLKYTRIEKIAEARAIREMIHLIEREKLPSCRLELYYGDNQSWDDEDGYKLVQTFDDKIDKLIGDEEGMDSDDSDFY</sequence>
<proteinExistence type="predicted"/>
<protein>
    <submittedName>
        <fullName evidence="1">Uncharacterized protein</fullName>
    </submittedName>
</protein>
<dbReference type="Proteomes" id="UP000007797">
    <property type="component" value="Unassembled WGS sequence"/>
</dbReference>
<accession>F4PGN0</accession>